<dbReference type="SMART" id="SM00330">
    <property type="entry name" value="PIPKc"/>
    <property type="match status" value="1"/>
</dbReference>
<evidence type="ECO:0000256" key="1">
    <source>
        <dbReference type="ARBA" id="ARBA00012009"/>
    </source>
</evidence>
<keyword evidence="7" id="KW-0862">Zinc</keyword>
<reference evidence="14 15" key="1">
    <citation type="submission" date="2021-02" db="EMBL/GenBank/DDBJ databases">
        <title>Variation within the Batrachochytrium salamandrivorans European outbreak.</title>
        <authorList>
            <person name="Kelly M."/>
            <person name="Pasmans F."/>
            <person name="Shea T.P."/>
            <person name="Munoz J.F."/>
            <person name="Carranza S."/>
            <person name="Cuomo C.A."/>
            <person name="Martel A."/>
        </authorList>
    </citation>
    <scope>NUCLEOTIDE SEQUENCE [LARGE SCALE GENOMIC DNA]</scope>
    <source>
        <strain evidence="14 15">AMFP18/2</strain>
    </source>
</reference>
<evidence type="ECO:0000256" key="5">
    <source>
        <dbReference type="ARBA" id="ARBA00022771"/>
    </source>
</evidence>
<dbReference type="InterPro" id="IPR002423">
    <property type="entry name" value="Cpn60/GroEL/TCP-1"/>
</dbReference>
<keyword evidence="15" id="KW-1185">Reference proteome</keyword>
<dbReference type="Pfam" id="PF01363">
    <property type="entry name" value="FYVE"/>
    <property type="match status" value="1"/>
</dbReference>
<evidence type="ECO:0000313" key="15">
    <source>
        <dbReference type="Proteomes" id="UP001648503"/>
    </source>
</evidence>
<evidence type="ECO:0000256" key="3">
    <source>
        <dbReference type="ARBA" id="ARBA00022723"/>
    </source>
</evidence>
<dbReference type="InterPro" id="IPR027483">
    <property type="entry name" value="PInositol-4-P-4/5-kinase_C_sf"/>
</dbReference>
<keyword evidence="5 9" id="KW-0863">Zinc-finger</keyword>
<keyword evidence="2 10" id="KW-0808">Transferase</keyword>
<keyword evidence="6 10" id="KW-0418">Kinase</keyword>
<dbReference type="CDD" id="cd03334">
    <property type="entry name" value="Fab1_TCP"/>
    <property type="match status" value="1"/>
</dbReference>
<dbReference type="EMBL" id="JAFCIX010000030">
    <property type="protein sequence ID" value="KAH6600568.1"/>
    <property type="molecule type" value="Genomic_DNA"/>
</dbReference>
<dbReference type="Pfam" id="PF00118">
    <property type="entry name" value="Cpn60_TCP1"/>
    <property type="match status" value="1"/>
</dbReference>
<dbReference type="PANTHER" id="PTHR45748:SF7">
    <property type="entry name" value="1-PHOSPHATIDYLINOSITOL 3-PHOSPHATE 5-KINASE-RELATED"/>
    <property type="match status" value="1"/>
</dbReference>
<evidence type="ECO:0000256" key="6">
    <source>
        <dbReference type="ARBA" id="ARBA00022777"/>
    </source>
</evidence>
<evidence type="ECO:0000313" key="14">
    <source>
        <dbReference type="EMBL" id="KAH6600568.1"/>
    </source>
</evidence>
<comment type="caution">
    <text evidence="14">The sequence shown here is derived from an EMBL/GenBank/DDBJ whole genome shotgun (WGS) entry which is preliminary data.</text>
</comment>
<protein>
    <recommendedName>
        <fullName evidence="1">1-phosphatidylinositol-3-phosphate 5-kinase</fullName>
        <ecNumber evidence="1">2.7.1.150</ecNumber>
    </recommendedName>
</protein>
<accession>A0ABQ8FLZ9</accession>
<evidence type="ECO:0000259" key="12">
    <source>
        <dbReference type="PROSITE" id="PS50178"/>
    </source>
</evidence>
<dbReference type="InterPro" id="IPR002498">
    <property type="entry name" value="PInositol-4-P-4/5-kinase_core"/>
</dbReference>
<feature type="compositionally biased region" description="Basic and acidic residues" evidence="11">
    <location>
        <begin position="1707"/>
        <end position="1719"/>
    </location>
</feature>
<feature type="domain" description="PIPK" evidence="13">
    <location>
        <begin position="1873"/>
        <end position="2192"/>
    </location>
</feature>
<dbReference type="InterPro" id="IPR013083">
    <property type="entry name" value="Znf_RING/FYVE/PHD"/>
</dbReference>
<dbReference type="EC" id="2.7.1.150" evidence="1"/>
<evidence type="ECO:0000259" key="13">
    <source>
        <dbReference type="PROSITE" id="PS51455"/>
    </source>
</evidence>
<dbReference type="Gene3D" id="3.30.810.10">
    <property type="entry name" value="2-Layer Sandwich"/>
    <property type="match status" value="1"/>
</dbReference>
<gene>
    <name evidence="14" type="ORF">BASA50_002132</name>
</gene>
<dbReference type="SMART" id="SM00064">
    <property type="entry name" value="FYVE"/>
    <property type="match status" value="1"/>
</dbReference>
<dbReference type="Gene3D" id="3.50.7.10">
    <property type="entry name" value="GroEL"/>
    <property type="match status" value="1"/>
</dbReference>
<dbReference type="Proteomes" id="UP001648503">
    <property type="component" value="Unassembled WGS sequence"/>
</dbReference>
<feature type="compositionally biased region" description="Polar residues" evidence="11">
    <location>
        <begin position="1685"/>
        <end position="1695"/>
    </location>
</feature>
<evidence type="ECO:0000256" key="11">
    <source>
        <dbReference type="SAM" id="MobiDB-lite"/>
    </source>
</evidence>
<dbReference type="CDD" id="cd15725">
    <property type="entry name" value="FYVE_PIKfyve_Fab1"/>
    <property type="match status" value="1"/>
</dbReference>
<evidence type="ECO:0000256" key="7">
    <source>
        <dbReference type="ARBA" id="ARBA00022833"/>
    </source>
</evidence>
<dbReference type="InterPro" id="IPR000306">
    <property type="entry name" value="Znf_FYVE"/>
</dbReference>
<evidence type="ECO:0000256" key="4">
    <source>
        <dbReference type="ARBA" id="ARBA00022741"/>
    </source>
</evidence>
<dbReference type="SUPFAM" id="SSF56104">
    <property type="entry name" value="SAICAR synthase-like"/>
    <property type="match status" value="1"/>
</dbReference>
<dbReference type="InterPro" id="IPR017455">
    <property type="entry name" value="Znf_FYVE-rel"/>
</dbReference>
<dbReference type="PROSITE" id="PS50178">
    <property type="entry name" value="ZF_FYVE"/>
    <property type="match status" value="1"/>
</dbReference>
<feature type="region of interest" description="Disordered" evidence="11">
    <location>
        <begin position="1"/>
        <end position="20"/>
    </location>
</feature>
<dbReference type="PROSITE" id="PS51455">
    <property type="entry name" value="PIPK"/>
    <property type="match status" value="1"/>
</dbReference>
<dbReference type="PANTHER" id="PTHR45748">
    <property type="entry name" value="1-PHOSPHATIDYLINOSITOL 3-PHOSPHATE 5-KINASE-RELATED"/>
    <property type="match status" value="1"/>
</dbReference>
<organism evidence="14 15">
    <name type="scientific">Batrachochytrium salamandrivorans</name>
    <dbReference type="NCBI Taxonomy" id="1357716"/>
    <lineage>
        <taxon>Eukaryota</taxon>
        <taxon>Fungi</taxon>
        <taxon>Fungi incertae sedis</taxon>
        <taxon>Chytridiomycota</taxon>
        <taxon>Chytridiomycota incertae sedis</taxon>
        <taxon>Chytridiomycetes</taxon>
        <taxon>Rhizophydiales</taxon>
        <taxon>Rhizophydiales incertae sedis</taxon>
        <taxon>Batrachochytrium</taxon>
    </lineage>
</organism>
<name>A0ABQ8FLZ9_9FUNG</name>
<sequence>MAEQLPRTQGLSGDTGSFSVGIASSGSRLSAAIATTDPASDTGIGLGGVRTSMASTPPSQAFESFDLDVVPSPQPTALTKPGGFLSNLFRRKTGSSRQKQPSIEAVEERRAADGPSGRFLSTTAPMLADWNTLPSDTRSSQDSTNTTTSSHHTLDLHSSTSSPPVSLISTRSRSISANSTASSGSSIMGIGLVSSANSGLNTGPVARNPEGRIHSPIKLINRLRNLGTSGITKDYWMRDEKVRECYDCKQPFSTFRRKHHCRICGQIFCRKCASSIVPGIRFGHTGEMRVCNFCLKIMDDYKREGPSQVDPATLSIGSNSSSHVMFLNPHHTSLGPRSPSHSSLQISSPTPASSGRRVSSSTSLADSDTASGIGGNQVSGSFGNTGGAFGVFPNSSGMSNGSSVDGVWGARNISMFRKVEDSRASFSEDPLIRAPFSTLVNPPAAGNTLERNAQLADDMQDPESVPYITEDEVEGVEYISQIWTSAAYQDSLDLGIKERASLSLSDLHARNTPLIQSQEGTEAWRQLHMPSGKRRSYSGSFSAIRYPPSLPGPSLNALSSTLNYSTTASLKVEPHSELSALVLDGSSVPDATLNPVAVSSPLSQKTPAQVQWTRAGLNAASVEHMRRMLCQTLNEASVNDPETWVETLMNMLIKAAGTLRPDLRRGDDIDIRNYIKIKKIPGGVISDCRYIDGIVSTKQAIHKNMLRVIYSPRILLIVFPLAYQRVENQFVSLETLVAQEEDHIKHLVGRVTALEPNVVLVQKTVSRTALEMLLKANIIVVHNVKPSVIIRIARCTNADIIHSIDKLALNPQLGTCESFSFKAFVNRDIPGLRKTFMYFEGCRGELGCSFILRGSSVDQLRRVKRVLDLMIFVAYSLRLETSLLRDIYALTPNLPQIPASDKPSTPGKLTLSSSSQALVLPATSTALSGDNTVNPTTPVQTNLVQAVPVASATTSSSTPLLSQASGQKDDDIPAHRAFKQFQTTILSGSPSVKFPAPYLLLKLKELSSRKNTANAVNSVIRRRTPIRLPSIKMKKTLSDLPMTTGQMSLTNQNGHSAHDRPVSLPSSEILVDDTVSQGGGRSALNGRGVLPEHASEVAHVDVGGNRLSVVPASLDPRSIIGHVDSLSPFTQQNITVLYSNICRGNTVSCIPAHQSLIEYYGDSDLTLGQYLENLCLESCFVCPVKGCEHILMAHSRIYAHGNYRVIVDIDSLPCPVRGMEDHIIMWSMCKICHVSTPFVHMSEESWKYSFGKYLELQFYLPKLNCRAINCTHDIHRDHISYFSLHNLTLRFQMESICLFEVSVPPMRRLPKTEYRVKLRQQDLEALRHQIELYYDSILHRIKLFTIDIVPVTKQQSCKETMIELGKRASSERKLLLQLLQQTFITSATDDHLALNAVFFLLLAKVASWDSEFTLFVRTFLQPEQGDVRRMAGQIKRIFADRETILADFRLAVPTVNAPSQVAPQFDLDLDLGAIPANSLKLPVLCSSPIVDTVELSSVRLPEDPEFLIVSSTAAISTDTAGSVHASMQDQSLFDQQQHSQPPTISQPLNLPPHFYLSHTPHPPPLPLTSFVFINRRLSFAWMRTTLYLLENSNAPVNTPALGSSPSDSSPIVDSVVESDELTSRIDSIDILDNHHGLEVGHGVPPYWGRVIRNNSNINTSPEAIVLPRAISAASATSYGSATSTVPLQNAPSSQDGFAKGGGSSRIGSERDDDMPSHEQMDDDIMFPRFISSKPRSRVAQLGGSMGGNMGDTVTRKKRLSKGQVLADEDEPLAGVNMITGVAAEVEPAISIPQYGPAGERASIMKTITNLWNGNPANFLPIAYPSNPTEHVFPDSLIIVREDEPTSIMAFTLESRHYKEKLHSMHPGGGADVANNTATQSIATGTGAIVSTEDSSQPRYSIDFDDQFGDIEETLLRGTGTHIRYQFWDGPTRMHCKVFFAEQFDALRRNCGADEQYVQSLARCIKWDASGGRSGSTFLKTRDDWLVAKQLSRLEMDALYKFAPEYFEYMSRAFFHELPTILTKIFGFYRIGFKNPVTGKTIKMDLLVMENLFYDRSISRIFDLKGSMRNRHVQSTGKQNEVLMDENLVEFIYDSPLFIREHSKKLLRASVWNDTLFLSRLNVMDYSLLVGIDRESNELVVGIVDFIRTFTWDKKLESLVKETGFLGGGGKEPTVVTPRQYKNRFREAMEKYFLMVPDKFLVADVEGSLPGP</sequence>
<feature type="domain" description="FYVE-type" evidence="12">
    <location>
        <begin position="239"/>
        <end position="299"/>
    </location>
</feature>
<keyword evidence="3" id="KW-0479">Metal-binding</keyword>
<evidence type="ECO:0000256" key="8">
    <source>
        <dbReference type="ARBA" id="ARBA00022840"/>
    </source>
</evidence>
<dbReference type="CDD" id="cd17300">
    <property type="entry name" value="PIPKc_PIKfyve"/>
    <property type="match status" value="1"/>
</dbReference>
<dbReference type="SUPFAM" id="SSF52029">
    <property type="entry name" value="GroEL apical domain-like"/>
    <property type="match status" value="1"/>
</dbReference>
<evidence type="ECO:0000256" key="9">
    <source>
        <dbReference type="PROSITE-ProRule" id="PRU00091"/>
    </source>
</evidence>
<feature type="region of interest" description="Disordered" evidence="11">
    <location>
        <begin position="76"/>
        <end position="185"/>
    </location>
</feature>
<keyword evidence="8 10" id="KW-0067">ATP-binding</keyword>
<dbReference type="SUPFAM" id="SSF57903">
    <property type="entry name" value="FYVE/PHD zinc finger"/>
    <property type="match status" value="1"/>
</dbReference>
<feature type="compositionally biased region" description="Low complexity" evidence="11">
    <location>
        <begin position="336"/>
        <end position="371"/>
    </location>
</feature>
<dbReference type="InterPro" id="IPR044769">
    <property type="entry name" value="PIKfyve_PIPKc"/>
</dbReference>
<feature type="compositionally biased region" description="Low complexity" evidence="11">
    <location>
        <begin position="135"/>
        <end position="185"/>
    </location>
</feature>
<dbReference type="InterPro" id="IPR027410">
    <property type="entry name" value="TCP-1-like_intermed_sf"/>
</dbReference>
<proteinExistence type="predicted"/>
<dbReference type="InterPro" id="IPR027484">
    <property type="entry name" value="PInositol-4-P-5-kinase_N"/>
</dbReference>
<feature type="region of interest" description="Disordered" evidence="11">
    <location>
        <begin position="327"/>
        <end position="378"/>
    </location>
</feature>
<feature type="region of interest" description="Disordered" evidence="11">
    <location>
        <begin position="1681"/>
        <end position="1720"/>
    </location>
</feature>
<dbReference type="InterPro" id="IPR027409">
    <property type="entry name" value="GroEL-like_apical_dom_sf"/>
</dbReference>
<dbReference type="SUPFAM" id="SSF54849">
    <property type="entry name" value="GroEL-intermediate domain like"/>
    <property type="match status" value="1"/>
</dbReference>
<dbReference type="Gene3D" id="3.30.40.10">
    <property type="entry name" value="Zinc/RING finger domain, C3HC4 (zinc finger)"/>
    <property type="match status" value="1"/>
</dbReference>
<dbReference type="Pfam" id="PF01504">
    <property type="entry name" value="PIP5K"/>
    <property type="match status" value="2"/>
</dbReference>
<evidence type="ECO:0000256" key="10">
    <source>
        <dbReference type="PROSITE-ProRule" id="PRU00781"/>
    </source>
</evidence>
<evidence type="ECO:0000256" key="2">
    <source>
        <dbReference type="ARBA" id="ARBA00022679"/>
    </source>
</evidence>
<dbReference type="InterPro" id="IPR011011">
    <property type="entry name" value="Znf_FYVE_PHD"/>
</dbReference>
<dbReference type="Gene3D" id="3.30.800.10">
    <property type="entry name" value="Phosphatidylinositol Phosphate Kinase II Beta"/>
    <property type="match status" value="1"/>
</dbReference>
<keyword evidence="4 10" id="KW-0547">Nucleotide-binding</keyword>